<organism evidence="2 3">
    <name type="scientific">Palleronia abyssalis</name>
    <dbReference type="NCBI Taxonomy" id="1501240"/>
    <lineage>
        <taxon>Bacteria</taxon>
        <taxon>Pseudomonadati</taxon>
        <taxon>Pseudomonadota</taxon>
        <taxon>Alphaproteobacteria</taxon>
        <taxon>Rhodobacterales</taxon>
        <taxon>Roseobacteraceae</taxon>
        <taxon>Palleronia</taxon>
    </lineage>
</organism>
<reference evidence="2 3" key="1">
    <citation type="submission" date="2018-03" db="EMBL/GenBank/DDBJ databases">
        <authorList>
            <person name="Keele B.F."/>
        </authorList>
    </citation>
    <scope>NUCLEOTIDE SEQUENCE [LARGE SCALE GENOMIC DNA]</scope>
    <source>
        <strain evidence="2 3">CECT 8504</strain>
    </source>
</reference>
<protein>
    <recommendedName>
        <fullName evidence="4">PRC-barrel domain-containing protein</fullName>
    </recommendedName>
</protein>
<dbReference type="SUPFAM" id="SSF50346">
    <property type="entry name" value="PRC-barrel domain"/>
    <property type="match status" value="1"/>
</dbReference>
<name>A0A2R8BUN9_9RHOB</name>
<dbReference type="InterPro" id="IPR011033">
    <property type="entry name" value="PRC_barrel-like_sf"/>
</dbReference>
<accession>A0A2R8BUN9</accession>
<dbReference type="EMBL" id="ONZF01000003">
    <property type="protein sequence ID" value="SPJ23879.1"/>
    <property type="molecule type" value="Genomic_DNA"/>
</dbReference>
<feature type="signal peptide" evidence="1">
    <location>
        <begin position="1"/>
        <end position="19"/>
    </location>
</feature>
<feature type="chain" id="PRO_5015310348" description="PRC-barrel domain-containing protein" evidence="1">
    <location>
        <begin position="20"/>
        <end position="130"/>
    </location>
</feature>
<keyword evidence="3" id="KW-1185">Reference proteome</keyword>
<evidence type="ECO:0000313" key="2">
    <source>
        <dbReference type="EMBL" id="SPJ23879.1"/>
    </source>
</evidence>
<evidence type="ECO:0000313" key="3">
    <source>
        <dbReference type="Proteomes" id="UP000244912"/>
    </source>
</evidence>
<dbReference type="OrthoDB" id="8021018at2"/>
<keyword evidence="1" id="KW-0732">Signal</keyword>
<dbReference type="Proteomes" id="UP000244912">
    <property type="component" value="Unassembled WGS sequence"/>
</dbReference>
<dbReference type="AlphaFoldDB" id="A0A2R8BUN9"/>
<gene>
    <name evidence="2" type="ORF">PAA8504_01698</name>
</gene>
<dbReference type="RefSeq" id="WP_108893738.1">
    <property type="nucleotide sequence ID" value="NZ_ONZF01000003.1"/>
</dbReference>
<sequence>MRILFALPLILTPCLQLHAQENSGLAQTLSVGPAEFSEIPIDGLEAERLIGTMITGSDGEGLGEIEDVVIIRDGPDKLVMSMGGFGELSTRKVLLNLDDVQIEESEDGVLRATTPLDQTMIDQLSDYESA</sequence>
<dbReference type="Gene3D" id="2.30.30.240">
    <property type="entry name" value="PRC-barrel domain"/>
    <property type="match status" value="1"/>
</dbReference>
<evidence type="ECO:0008006" key="4">
    <source>
        <dbReference type="Google" id="ProtNLM"/>
    </source>
</evidence>
<proteinExistence type="predicted"/>
<evidence type="ECO:0000256" key="1">
    <source>
        <dbReference type="SAM" id="SignalP"/>
    </source>
</evidence>